<name>A0A9J7DXS9_SPOLT</name>
<feature type="compositionally biased region" description="Basic and acidic residues" evidence="1">
    <location>
        <begin position="594"/>
        <end position="603"/>
    </location>
</feature>
<dbReference type="SUPFAM" id="SSF52087">
    <property type="entry name" value="CRAL/TRIO domain"/>
    <property type="match status" value="2"/>
</dbReference>
<evidence type="ECO:0000313" key="4">
    <source>
        <dbReference type="RefSeq" id="XP_022820600.1"/>
    </source>
</evidence>
<dbReference type="InterPro" id="IPR011074">
    <property type="entry name" value="CRAL/TRIO_N_dom"/>
</dbReference>
<dbReference type="OrthoDB" id="6682367at2759"/>
<dbReference type="InterPro" id="IPR001251">
    <property type="entry name" value="CRAL-TRIO_dom"/>
</dbReference>
<dbReference type="SMART" id="SM00516">
    <property type="entry name" value="SEC14"/>
    <property type="match status" value="2"/>
</dbReference>
<dbReference type="Gene3D" id="1.20.5.1200">
    <property type="entry name" value="Alpha-tocopherol transfer"/>
    <property type="match status" value="2"/>
</dbReference>
<keyword evidence="3" id="KW-1185">Reference proteome</keyword>
<accession>A0A9J7DXS9</accession>
<dbReference type="PROSITE" id="PS50191">
    <property type="entry name" value="CRAL_TRIO"/>
    <property type="match status" value="2"/>
</dbReference>
<dbReference type="KEGG" id="sliu:111352359"/>
<dbReference type="CDD" id="cd00170">
    <property type="entry name" value="SEC14"/>
    <property type="match status" value="2"/>
</dbReference>
<organism evidence="3 4">
    <name type="scientific">Spodoptera litura</name>
    <name type="common">Asian cotton leafworm</name>
    <dbReference type="NCBI Taxonomy" id="69820"/>
    <lineage>
        <taxon>Eukaryota</taxon>
        <taxon>Metazoa</taxon>
        <taxon>Ecdysozoa</taxon>
        <taxon>Arthropoda</taxon>
        <taxon>Hexapoda</taxon>
        <taxon>Insecta</taxon>
        <taxon>Pterygota</taxon>
        <taxon>Neoptera</taxon>
        <taxon>Endopterygota</taxon>
        <taxon>Lepidoptera</taxon>
        <taxon>Glossata</taxon>
        <taxon>Ditrysia</taxon>
        <taxon>Noctuoidea</taxon>
        <taxon>Noctuidae</taxon>
        <taxon>Amphipyrinae</taxon>
        <taxon>Spodoptera</taxon>
    </lineage>
</organism>
<dbReference type="GeneID" id="111352359"/>
<sequence length="624" mass="71308">MIRELTPELAEIAKKELNENPKQIANDLQHLKDWIAKQPHLKARTEDQWLIAFLRGCKFSLERVKKKLDLYYTLRTTAPEITLRIKPTDPKFLEFFRLGTCLILPNPKGKLCPRVLLIRAGRYDPSEHNVGEIMCMLYYLVQIMVLEDDIACVLGIKIVTDYVGVSMSHFVQGTPSMLKKMVAVSQDSMPLRLKGSHHINLPSGVEKVITIIQGFLNEKARQRLKIHKNQEELMEDIPKEVVPPEYGGSGPSIPELTEYWVGKFKEYHDWMKVEEQLGTDESKRLGPPVANDFMEDGSFRKLDIDFRPDNKLVNMALRPLPPALKKIAEKELNEKPKRVKSDLLAIREWLRKQPHLQSVQPTDQWLIGFLRGGKYSLERAKEKLDMYYTLKSVIPEFFANRDPSGAKVQEILKLGAFLPLKNCAGEDAPRISIVRVGVFDPSKYHLSDLIKTALMVTEILMLEDDNFSVAGEVLIIDMKDVGISVLSQWTPALAKKVISSFEKGLPIRVKGAHILNTPVGFETAFKIFKAFLTDKLKKRIRVHNQNYPAMYKTIPKSILPVEYGGTDGSLQELTDHWKAKVESYRDWFLKQEEARSEESERPGCPKNSSNLFGVEGSFRRLEVD</sequence>
<feature type="region of interest" description="Disordered" evidence="1">
    <location>
        <begin position="594"/>
        <end position="624"/>
    </location>
</feature>
<protein>
    <submittedName>
        <fullName evidence="4">Uncharacterized protein LOC111352359</fullName>
    </submittedName>
</protein>
<dbReference type="RefSeq" id="XP_022820600.1">
    <property type="nucleotide sequence ID" value="XM_022964832.1"/>
</dbReference>
<evidence type="ECO:0000256" key="1">
    <source>
        <dbReference type="SAM" id="MobiDB-lite"/>
    </source>
</evidence>
<dbReference type="SMART" id="SM01100">
    <property type="entry name" value="CRAL_TRIO_N"/>
    <property type="match status" value="2"/>
</dbReference>
<dbReference type="GO" id="GO:0016020">
    <property type="term" value="C:membrane"/>
    <property type="evidence" value="ECO:0007669"/>
    <property type="project" value="TreeGrafter"/>
</dbReference>
<dbReference type="PRINTS" id="PR00180">
    <property type="entry name" value="CRETINALDHBP"/>
</dbReference>
<dbReference type="Gene3D" id="1.10.8.20">
    <property type="entry name" value="N-terminal domain of phosphatidylinositol transfer protein sec14p"/>
    <property type="match status" value="2"/>
</dbReference>
<feature type="domain" description="CRAL-TRIO" evidence="2">
    <location>
        <begin position="89"/>
        <end position="254"/>
    </location>
</feature>
<proteinExistence type="predicted"/>
<dbReference type="InterPro" id="IPR036273">
    <property type="entry name" value="CRAL/TRIO_N_dom_sf"/>
</dbReference>
<dbReference type="Pfam" id="PF00650">
    <property type="entry name" value="CRAL_TRIO"/>
    <property type="match status" value="2"/>
</dbReference>
<dbReference type="InterPro" id="IPR036865">
    <property type="entry name" value="CRAL-TRIO_dom_sf"/>
</dbReference>
<dbReference type="Proteomes" id="UP000301870">
    <property type="component" value="Chromosome 15"/>
</dbReference>
<evidence type="ECO:0000259" key="2">
    <source>
        <dbReference type="PROSITE" id="PS50191"/>
    </source>
</evidence>
<dbReference type="Gene3D" id="3.40.525.10">
    <property type="entry name" value="CRAL-TRIO lipid binding domain"/>
    <property type="match status" value="2"/>
</dbReference>
<feature type="domain" description="CRAL-TRIO" evidence="2">
    <location>
        <begin position="405"/>
        <end position="571"/>
    </location>
</feature>
<dbReference type="SUPFAM" id="SSF46938">
    <property type="entry name" value="CRAL/TRIO N-terminal domain"/>
    <property type="match status" value="2"/>
</dbReference>
<reference evidence="4" key="1">
    <citation type="submission" date="2025-08" db="UniProtKB">
        <authorList>
            <consortium name="RefSeq"/>
        </authorList>
    </citation>
    <scope>IDENTIFICATION</scope>
    <source>
        <strain evidence="4">Ishihara</strain>
        <tissue evidence="4">Whole body</tissue>
    </source>
</reference>
<dbReference type="GO" id="GO:1902936">
    <property type="term" value="F:phosphatidylinositol bisphosphate binding"/>
    <property type="evidence" value="ECO:0007669"/>
    <property type="project" value="TreeGrafter"/>
</dbReference>
<evidence type="ECO:0000313" key="3">
    <source>
        <dbReference type="Proteomes" id="UP000301870"/>
    </source>
</evidence>
<dbReference type="PANTHER" id="PTHR10174:SF216">
    <property type="entry name" value="CRAL-TRIO DOMAIN-CONTAINING PROTEIN-RELATED"/>
    <property type="match status" value="1"/>
</dbReference>
<gene>
    <name evidence="4" type="primary">LOC111352359</name>
</gene>
<dbReference type="PANTHER" id="PTHR10174">
    <property type="entry name" value="ALPHA-TOCOPHEROL TRANSFER PROTEIN-RELATED"/>
    <property type="match status" value="1"/>
</dbReference>
<dbReference type="AlphaFoldDB" id="A0A9J7DXS9"/>